<dbReference type="InterPro" id="IPR050157">
    <property type="entry name" value="PSI_iron-sulfur_center"/>
</dbReference>
<sequence>MRRGTWVKLICGASNDDLTSISDLCSVYAAAGVNCIDIAADIAVVAAAREGITWAKDNLGIKPWLMISLSDGKDIHFRKAYFNPKVCPKECSRPCEKVCPTNAINPTLGIIQDLCYGCGRCIPACPLELIQEKDNLLRIQDFGNLISKAKPDAIEIHTAPGRIKAFEQSVKEVVKSKVQLKRVAVSCGLEGHGITKDQLSQELWSRHECLCRYNQKPIWQLDGRPMSGDIGRGTAKAAILLLEKMHSIAPPGPIQLAGGTNEQTILHLQKNHRLAGIAFGGMARKLIQPFLIEAKAQNKKLIDWPEGWDKALKLAKGLIKPWLNNEYRMHY</sequence>
<keyword evidence="2" id="KW-0004">4Fe-4S</keyword>
<dbReference type="SUPFAM" id="SSF54862">
    <property type="entry name" value="4Fe-4S ferredoxins"/>
    <property type="match status" value="1"/>
</dbReference>
<reference evidence="7 8" key="1">
    <citation type="journal article" date="2003" name="Proc. Natl. Acad. Sci. U.S.A.">
        <title>Genome sequence of the cyanobacterium Prochlorococcus marinus SS120, a nearly minimal oxyphototrophic genome.</title>
        <authorList>
            <person name="Dufresne A."/>
            <person name="Salanoubat M."/>
            <person name="Partensky F."/>
            <person name="Artiguenave F."/>
            <person name="Axmann I.M."/>
            <person name="Barbe V."/>
            <person name="Duprat S."/>
            <person name="Galperin M.Y."/>
            <person name="Koonin E.V."/>
            <person name="Le Gall F."/>
            <person name="Makarova K.S."/>
            <person name="Ostrowski M."/>
            <person name="Oztas S."/>
            <person name="Robert C."/>
            <person name="Rogozin I.B."/>
            <person name="Scanlan D.J."/>
            <person name="Tandeau de Marsac N."/>
            <person name="Weissenbach J."/>
            <person name="Wincker P."/>
            <person name="Wolf Y.I."/>
            <person name="Hess W.R."/>
        </authorList>
    </citation>
    <scope>NUCLEOTIDE SEQUENCE [LARGE SCALE GENOMIC DNA]</scope>
    <source>
        <strain evidence="8">SARG / CCMP1375 / SS120</strain>
    </source>
</reference>
<evidence type="ECO:0000256" key="2">
    <source>
        <dbReference type="ARBA" id="ARBA00022485"/>
    </source>
</evidence>
<evidence type="ECO:0000256" key="1">
    <source>
        <dbReference type="ARBA" id="ARBA00001966"/>
    </source>
</evidence>
<dbReference type="EnsemblBacteria" id="AAQ00758">
    <property type="protein sequence ID" value="AAQ00758"/>
    <property type="gene ID" value="Pro_1714"/>
</dbReference>
<dbReference type="PANTHER" id="PTHR24960">
    <property type="entry name" value="PHOTOSYSTEM I IRON-SULFUR CENTER-RELATED"/>
    <property type="match status" value="1"/>
</dbReference>
<dbReference type="Proteomes" id="UP000001420">
    <property type="component" value="Chromosome"/>
</dbReference>
<dbReference type="OrthoDB" id="9789030at2"/>
<dbReference type="KEGG" id="pma:Pro_1714"/>
<feature type="domain" description="4Fe-4S ferredoxin-type" evidence="6">
    <location>
        <begin position="106"/>
        <end position="135"/>
    </location>
</feature>
<dbReference type="HOGENOM" id="CLU_037469_0_0_3"/>
<feature type="domain" description="4Fe-4S ferredoxin-type" evidence="6">
    <location>
        <begin position="78"/>
        <end position="105"/>
    </location>
</feature>
<dbReference type="PROSITE" id="PS00198">
    <property type="entry name" value="4FE4S_FER_1"/>
    <property type="match status" value="1"/>
</dbReference>
<dbReference type="PATRIC" id="fig|167539.5.peg.1809"/>
<proteinExistence type="predicted"/>
<keyword evidence="3" id="KW-0479">Metal-binding</keyword>
<protein>
    <submittedName>
        <fullName evidence="7">Fe-S cluster containing protein</fullName>
    </submittedName>
</protein>
<evidence type="ECO:0000313" key="7">
    <source>
        <dbReference type="EMBL" id="AAQ00758.1"/>
    </source>
</evidence>
<dbReference type="Pfam" id="PF12617">
    <property type="entry name" value="LdpA_C"/>
    <property type="match status" value="1"/>
</dbReference>
<comment type="cofactor">
    <cofactor evidence="1">
        <name>[4Fe-4S] cluster</name>
        <dbReference type="ChEBI" id="CHEBI:49883"/>
    </cofactor>
</comment>
<dbReference type="STRING" id="167539.Pro_1714"/>
<dbReference type="GO" id="GO:0051539">
    <property type="term" value="F:4 iron, 4 sulfur cluster binding"/>
    <property type="evidence" value="ECO:0007669"/>
    <property type="project" value="UniProtKB-KW"/>
</dbReference>
<dbReference type="eggNOG" id="COG1149">
    <property type="taxonomic scope" value="Bacteria"/>
</dbReference>
<dbReference type="AlphaFoldDB" id="Q7V9W0"/>
<gene>
    <name evidence="7" type="primary">hycB</name>
    <name evidence="7" type="ordered locus">Pro_1714</name>
</gene>
<keyword evidence="4" id="KW-0408">Iron</keyword>
<dbReference type="PROSITE" id="PS51379">
    <property type="entry name" value="4FE4S_FER_2"/>
    <property type="match status" value="2"/>
</dbReference>
<dbReference type="InterPro" id="IPR017900">
    <property type="entry name" value="4Fe4S_Fe_S_CS"/>
</dbReference>
<accession>Q7V9W0</accession>
<dbReference type="EMBL" id="AE017126">
    <property type="protein sequence ID" value="AAQ00758.1"/>
    <property type="molecule type" value="Genomic_DNA"/>
</dbReference>
<dbReference type="GO" id="GO:0046872">
    <property type="term" value="F:metal ion binding"/>
    <property type="evidence" value="ECO:0007669"/>
    <property type="project" value="UniProtKB-KW"/>
</dbReference>
<keyword evidence="8" id="KW-1185">Reference proteome</keyword>
<keyword evidence="5" id="KW-0411">Iron-sulfur</keyword>
<evidence type="ECO:0000259" key="6">
    <source>
        <dbReference type="PROSITE" id="PS51379"/>
    </source>
</evidence>
<organism evidence="7 8">
    <name type="scientific">Prochlorococcus marinus (strain SARG / CCMP1375 / SS120)</name>
    <dbReference type="NCBI Taxonomy" id="167539"/>
    <lineage>
        <taxon>Bacteria</taxon>
        <taxon>Bacillati</taxon>
        <taxon>Cyanobacteriota</taxon>
        <taxon>Cyanophyceae</taxon>
        <taxon>Synechococcales</taxon>
        <taxon>Prochlorococcaceae</taxon>
        <taxon>Prochlorococcus</taxon>
    </lineage>
</organism>
<dbReference type="InterPro" id="IPR017896">
    <property type="entry name" value="4Fe4S_Fe-S-bd"/>
</dbReference>
<dbReference type="PANTHER" id="PTHR24960:SF79">
    <property type="entry name" value="PHOTOSYSTEM I IRON-SULFUR CENTER"/>
    <property type="match status" value="1"/>
</dbReference>
<name>Q7V9W0_PROMA</name>
<evidence type="ECO:0000256" key="4">
    <source>
        <dbReference type="ARBA" id="ARBA00023004"/>
    </source>
</evidence>
<evidence type="ECO:0000313" key="8">
    <source>
        <dbReference type="Proteomes" id="UP000001420"/>
    </source>
</evidence>
<dbReference type="InterPro" id="IPR057431">
    <property type="entry name" value="LdpA_Fe-S-bd"/>
</dbReference>
<dbReference type="Pfam" id="PF25160">
    <property type="entry name" value="LdpA_Fe-S-bd"/>
    <property type="match status" value="1"/>
</dbReference>
<evidence type="ECO:0000256" key="3">
    <source>
        <dbReference type="ARBA" id="ARBA00022723"/>
    </source>
</evidence>
<evidence type="ECO:0000256" key="5">
    <source>
        <dbReference type="ARBA" id="ARBA00023014"/>
    </source>
</evidence>
<dbReference type="InterPro" id="IPR021039">
    <property type="entry name" value="Fe-S-bd_prot_LdpA_C"/>
</dbReference>
<dbReference type="Gene3D" id="3.30.70.20">
    <property type="match status" value="1"/>
</dbReference>